<dbReference type="Gene3D" id="1.25.40.10">
    <property type="entry name" value="Tetratricopeptide repeat domain"/>
    <property type="match status" value="2"/>
</dbReference>
<evidence type="ECO:0000313" key="3">
    <source>
        <dbReference type="Proteomes" id="UP000604046"/>
    </source>
</evidence>
<comment type="caution">
    <text evidence="2">The sequence shown here is derived from an EMBL/GenBank/DDBJ whole genome shotgun (WGS) entry which is preliminary data.</text>
</comment>
<dbReference type="EMBL" id="CAJNDS010002414">
    <property type="protein sequence ID" value="CAE7466138.1"/>
    <property type="molecule type" value="Genomic_DNA"/>
</dbReference>
<proteinExistence type="predicted"/>
<dbReference type="InterPro" id="IPR011990">
    <property type="entry name" value="TPR-like_helical_dom_sf"/>
</dbReference>
<dbReference type="Proteomes" id="UP000604046">
    <property type="component" value="Unassembled WGS sequence"/>
</dbReference>
<protein>
    <recommendedName>
        <fullName evidence="4">Pentatricopeptide repeat-containing protein, chloroplastic</fullName>
    </recommendedName>
</protein>
<evidence type="ECO:0000256" key="1">
    <source>
        <dbReference type="ARBA" id="ARBA00022737"/>
    </source>
</evidence>
<dbReference type="PANTHER" id="PTHR47936:SF1">
    <property type="entry name" value="PENTATRICOPEPTIDE REPEAT-CONTAINING PROTEIN GUN1, CHLOROPLASTIC"/>
    <property type="match status" value="1"/>
</dbReference>
<organism evidence="2 3">
    <name type="scientific">Symbiodinium natans</name>
    <dbReference type="NCBI Taxonomy" id="878477"/>
    <lineage>
        <taxon>Eukaryota</taxon>
        <taxon>Sar</taxon>
        <taxon>Alveolata</taxon>
        <taxon>Dinophyceae</taxon>
        <taxon>Suessiales</taxon>
        <taxon>Symbiodiniaceae</taxon>
        <taxon>Symbiodinium</taxon>
    </lineage>
</organism>
<dbReference type="PANTHER" id="PTHR47936">
    <property type="entry name" value="PPR_LONG DOMAIN-CONTAINING PROTEIN"/>
    <property type="match status" value="1"/>
</dbReference>
<sequence>MRPLTCTQRRGSWADCADRRLPLVEHTSLVQKLSKADRWCHAWDAQARLPTRRLLPDQRSCTASLKSLRRPAKWALALGFCSKLGLAMVEANQIVFNALTSTCTSFNDWQPALALLACMGTLQILQDIISYNTVLAACGTREMSAWQAAMELLRDMHVVALCLDTISQGSALAACACNSDWLRAAALHDAMIHSGIRTSSITWNAYINSCEGAEWGRILILLRQMQLVGLQQSPATLTPAVNAAGVRSCWTRAISFLVAFGRYDLILLNSAIVAYSMGHHWKAAQSFLETMRELRCCDKASLSAAVTSCEKAKAWRCGLQLVQELLHMPDSIGLGAAMSVAEKAGRWKIAMNLLGDLPLREVLADEIHASACISACERAEVRNSKSVTQV</sequence>
<evidence type="ECO:0000313" key="2">
    <source>
        <dbReference type="EMBL" id="CAE7466138.1"/>
    </source>
</evidence>
<accession>A0A812S5Z9</accession>
<reference evidence="2" key="1">
    <citation type="submission" date="2021-02" db="EMBL/GenBank/DDBJ databases">
        <authorList>
            <person name="Dougan E. K."/>
            <person name="Rhodes N."/>
            <person name="Thang M."/>
            <person name="Chan C."/>
        </authorList>
    </citation>
    <scope>NUCLEOTIDE SEQUENCE</scope>
</reference>
<keyword evidence="3" id="KW-1185">Reference proteome</keyword>
<gene>
    <name evidence="2" type="ORF">SNAT2548_LOCUS26034</name>
</gene>
<dbReference type="AlphaFoldDB" id="A0A812S5Z9"/>
<dbReference type="OrthoDB" id="440755at2759"/>
<evidence type="ECO:0008006" key="4">
    <source>
        <dbReference type="Google" id="ProtNLM"/>
    </source>
</evidence>
<keyword evidence="1" id="KW-0677">Repeat</keyword>
<name>A0A812S5Z9_9DINO</name>